<keyword evidence="3" id="KW-0862">Zinc</keyword>
<reference evidence="5 6" key="1">
    <citation type="submission" date="2016-12" db="EMBL/GenBank/DDBJ databases">
        <title>The genomes of Aspergillus section Nigri reveals drivers in fungal speciation.</title>
        <authorList>
            <consortium name="DOE Joint Genome Institute"/>
            <person name="Vesth T.C."/>
            <person name="Nybo J."/>
            <person name="Theobald S."/>
            <person name="Brandl J."/>
            <person name="Frisvad J.C."/>
            <person name="Nielsen K.F."/>
            <person name="Lyhne E.K."/>
            <person name="Kogle M.E."/>
            <person name="Kuo A."/>
            <person name="Riley R."/>
            <person name="Clum A."/>
            <person name="Nolan M."/>
            <person name="Lipzen A."/>
            <person name="Salamov A."/>
            <person name="Henrissat B."/>
            <person name="Wiebenga A."/>
            <person name="De Vries R.P."/>
            <person name="Grigoriev I.V."/>
            <person name="Mortensen U.H."/>
            <person name="Andersen M.R."/>
            <person name="Baker S.E."/>
        </authorList>
    </citation>
    <scope>NUCLEOTIDE SEQUENCE [LARGE SCALE GENOMIC DNA]</scope>
    <source>
        <strain evidence="5 6">CBS 115572</strain>
    </source>
</reference>
<dbReference type="InterPro" id="IPR002893">
    <property type="entry name" value="Znf_MYND"/>
</dbReference>
<evidence type="ECO:0000256" key="3">
    <source>
        <dbReference type="ARBA" id="ARBA00022833"/>
    </source>
</evidence>
<dbReference type="RefSeq" id="XP_025466321.1">
    <property type="nucleotide sequence ID" value="XM_025616311.1"/>
</dbReference>
<dbReference type="AlphaFoldDB" id="A0A317WBX4"/>
<dbReference type="Gene3D" id="6.10.140.2220">
    <property type="match status" value="1"/>
</dbReference>
<name>A0A317WBX4_9EURO</name>
<comment type="caution">
    <text evidence="5">The sequence shown here is derived from an EMBL/GenBank/DDBJ whole genome shotgun (WGS) entry which is preliminary data.</text>
</comment>
<organism evidence="5 6">
    <name type="scientific">Aspergillus sclerotioniger CBS 115572</name>
    <dbReference type="NCBI Taxonomy" id="1450535"/>
    <lineage>
        <taxon>Eukaryota</taxon>
        <taxon>Fungi</taxon>
        <taxon>Dikarya</taxon>
        <taxon>Ascomycota</taxon>
        <taxon>Pezizomycotina</taxon>
        <taxon>Eurotiomycetes</taxon>
        <taxon>Eurotiomycetidae</taxon>
        <taxon>Eurotiales</taxon>
        <taxon>Aspergillaceae</taxon>
        <taxon>Aspergillus</taxon>
        <taxon>Aspergillus subgen. Circumdati</taxon>
    </lineage>
</organism>
<keyword evidence="1" id="KW-0479">Metal-binding</keyword>
<gene>
    <name evidence="5" type="ORF">BO94DRAFT_599308</name>
</gene>
<keyword evidence="6" id="KW-1185">Reference proteome</keyword>
<sequence>MSPPSGTCANCSKPTHLQCAACKDAPEHTPGDASRTFYCSRDCQKAHRPAHKDHCKTMLHRKKLLRTAIILKAAFLGYREIEFDVELSKIEQRGRFLYLSDNQKNLNIPPKRGPFPEHLTTNPEHREAALTWFQCLAACCLSSRLMKKLLAGIPCEIDLLALQIGKRRFTTQVIPGPDSPNVPSLDATTTPHVVFRVNVRLSSGDGMWIVDLTGAQYSFKGVLFSYDQYMREKRCRLEDTDPCPLNETWDLDVVSTMMNSIQQDIMHAERPSRLHFADLVGIVGKEVLDGSPDEFKDKLVWFRTTLKLHMLSRYKHA</sequence>
<feature type="domain" description="MYND-type" evidence="4">
    <location>
        <begin position="8"/>
        <end position="55"/>
    </location>
</feature>
<dbReference type="GO" id="GO:0008270">
    <property type="term" value="F:zinc ion binding"/>
    <property type="evidence" value="ECO:0007669"/>
    <property type="project" value="UniProtKB-KW"/>
</dbReference>
<evidence type="ECO:0000256" key="1">
    <source>
        <dbReference type="ARBA" id="ARBA00022723"/>
    </source>
</evidence>
<dbReference type="Pfam" id="PF01753">
    <property type="entry name" value="zf-MYND"/>
    <property type="match status" value="1"/>
</dbReference>
<evidence type="ECO:0000313" key="6">
    <source>
        <dbReference type="Proteomes" id="UP000246702"/>
    </source>
</evidence>
<keyword evidence="2" id="KW-0863">Zinc-finger</keyword>
<dbReference type="SUPFAM" id="SSF144232">
    <property type="entry name" value="HIT/MYND zinc finger-like"/>
    <property type="match status" value="1"/>
</dbReference>
<protein>
    <recommendedName>
        <fullName evidence="4">MYND-type domain-containing protein</fullName>
    </recommendedName>
</protein>
<dbReference type="OrthoDB" id="432970at2759"/>
<proteinExistence type="predicted"/>
<evidence type="ECO:0000313" key="5">
    <source>
        <dbReference type="EMBL" id="PWY83853.1"/>
    </source>
</evidence>
<dbReference type="EMBL" id="MSFK01000018">
    <property type="protein sequence ID" value="PWY83853.1"/>
    <property type="molecule type" value="Genomic_DNA"/>
</dbReference>
<dbReference type="GeneID" id="37118454"/>
<dbReference type="STRING" id="1450535.A0A317WBX4"/>
<accession>A0A317WBX4</accession>
<evidence type="ECO:0000259" key="4">
    <source>
        <dbReference type="Pfam" id="PF01753"/>
    </source>
</evidence>
<dbReference type="Proteomes" id="UP000246702">
    <property type="component" value="Unassembled WGS sequence"/>
</dbReference>
<evidence type="ECO:0000256" key="2">
    <source>
        <dbReference type="ARBA" id="ARBA00022771"/>
    </source>
</evidence>